<dbReference type="EMBL" id="KZ293435">
    <property type="protein sequence ID" value="PBK67721.1"/>
    <property type="molecule type" value="Genomic_DNA"/>
</dbReference>
<protein>
    <submittedName>
        <fullName evidence="2">Uncharacterized protein</fullName>
    </submittedName>
</protein>
<proteinExistence type="predicted"/>
<keyword evidence="3" id="KW-1185">Reference proteome</keyword>
<gene>
    <name evidence="2" type="ORF">ARMSODRAFT_298771</name>
</gene>
<sequence>MLLRRFAPFQSTGSHRVRGAGRQDRYNVTTLRPAALSIRAYDEWDFNASRKRGAGGPNDLAGRRYGSRTLLNIGQFPPPSLFTCENLCFLRSNISAPLSVLATALPSSRNVKEFGRSVQSIIRCYTHYCPDLFEYRPSSVKNERRQETDLFPNNHPNSMSSLSLSTLTGR</sequence>
<evidence type="ECO:0000313" key="2">
    <source>
        <dbReference type="EMBL" id="PBK67721.1"/>
    </source>
</evidence>
<dbReference type="AlphaFoldDB" id="A0A2H3BA29"/>
<name>A0A2H3BA29_9AGAR</name>
<feature type="compositionally biased region" description="Low complexity" evidence="1">
    <location>
        <begin position="158"/>
        <end position="170"/>
    </location>
</feature>
<evidence type="ECO:0000256" key="1">
    <source>
        <dbReference type="SAM" id="MobiDB-lite"/>
    </source>
</evidence>
<dbReference type="Proteomes" id="UP000218334">
    <property type="component" value="Unassembled WGS sequence"/>
</dbReference>
<reference evidence="3" key="1">
    <citation type="journal article" date="2017" name="Nat. Ecol. Evol.">
        <title>Genome expansion and lineage-specific genetic innovations in the forest pathogenic fungi Armillaria.</title>
        <authorList>
            <person name="Sipos G."/>
            <person name="Prasanna A.N."/>
            <person name="Walter M.C."/>
            <person name="O'Connor E."/>
            <person name="Balint B."/>
            <person name="Krizsan K."/>
            <person name="Kiss B."/>
            <person name="Hess J."/>
            <person name="Varga T."/>
            <person name="Slot J."/>
            <person name="Riley R."/>
            <person name="Boka B."/>
            <person name="Rigling D."/>
            <person name="Barry K."/>
            <person name="Lee J."/>
            <person name="Mihaltcheva S."/>
            <person name="LaButti K."/>
            <person name="Lipzen A."/>
            <person name="Waldron R."/>
            <person name="Moloney N.M."/>
            <person name="Sperisen C."/>
            <person name="Kredics L."/>
            <person name="Vagvoelgyi C."/>
            <person name="Patrignani A."/>
            <person name="Fitzpatrick D."/>
            <person name="Nagy I."/>
            <person name="Doyle S."/>
            <person name="Anderson J.B."/>
            <person name="Grigoriev I.V."/>
            <person name="Gueldener U."/>
            <person name="Muensterkoetter M."/>
            <person name="Nagy L.G."/>
        </authorList>
    </citation>
    <scope>NUCLEOTIDE SEQUENCE [LARGE SCALE GENOMIC DNA]</scope>
    <source>
        <strain evidence="3">28-4</strain>
    </source>
</reference>
<organism evidence="2 3">
    <name type="scientific">Armillaria solidipes</name>
    <dbReference type="NCBI Taxonomy" id="1076256"/>
    <lineage>
        <taxon>Eukaryota</taxon>
        <taxon>Fungi</taxon>
        <taxon>Dikarya</taxon>
        <taxon>Basidiomycota</taxon>
        <taxon>Agaricomycotina</taxon>
        <taxon>Agaricomycetes</taxon>
        <taxon>Agaricomycetidae</taxon>
        <taxon>Agaricales</taxon>
        <taxon>Marasmiineae</taxon>
        <taxon>Physalacriaceae</taxon>
        <taxon>Armillaria</taxon>
    </lineage>
</organism>
<feature type="region of interest" description="Disordered" evidence="1">
    <location>
        <begin position="144"/>
        <end position="170"/>
    </location>
</feature>
<accession>A0A2H3BA29</accession>
<evidence type="ECO:0000313" key="3">
    <source>
        <dbReference type="Proteomes" id="UP000218334"/>
    </source>
</evidence>